<comment type="caution">
    <text evidence="1">The sequence shown here is derived from an EMBL/GenBank/DDBJ whole genome shotgun (WGS) entry which is preliminary data.</text>
</comment>
<evidence type="ECO:0000313" key="1">
    <source>
        <dbReference type="EMBL" id="KAI3698722.1"/>
    </source>
</evidence>
<keyword evidence="2" id="KW-1185">Reference proteome</keyword>
<dbReference type="EMBL" id="CM042016">
    <property type="protein sequence ID" value="KAI3698722.1"/>
    <property type="molecule type" value="Genomic_DNA"/>
</dbReference>
<dbReference type="Proteomes" id="UP001055811">
    <property type="component" value="Linkage Group LG08"/>
</dbReference>
<name>A0ACB8ZL54_CICIN</name>
<proteinExistence type="predicted"/>
<feature type="non-terminal residue" evidence="1">
    <location>
        <position position="90"/>
    </location>
</feature>
<accession>A0ACB8ZL54</accession>
<reference evidence="1 2" key="2">
    <citation type="journal article" date="2022" name="Mol. Ecol. Resour.">
        <title>The genomes of chicory, endive, great burdock and yacon provide insights into Asteraceae paleo-polyploidization history and plant inulin production.</title>
        <authorList>
            <person name="Fan W."/>
            <person name="Wang S."/>
            <person name="Wang H."/>
            <person name="Wang A."/>
            <person name="Jiang F."/>
            <person name="Liu H."/>
            <person name="Zhao H."/>
            <person name="Xu D."/>
            <person name="Zhang Y."/>
        </authorList>
    </citation>
    <scope>NUCLEOTIDE SEQUENCE [LARGE SCALE GENOMIC DNA]</scope>
    <source>
        <strain evidence="2">cv. Punajuju</strain>
        <tissue evidence="1">Leaves</tissue>
    </source>
</reference>
<protein>
    <submittedName>
        <fullName evidence="1">Uncharacterized protein</fullName>
    </submittedName>
</protein>
<gene>
    <name evidence="1" type="ORF">L2E82_42485</name>
</gene>
<feature type="non-terminal residue" evidence="1">
    <location>
        <position position="1"/>
    </location>
</feature>
<organism evidence="1 2">
    <name type="scientific">Cichorium intybus</name>
    <name type="common">Chicory</name>
    <dbReference type="NCBI Taxonomy" id="13427"/>
    <lineage>
        <taxon>Eukaryota</taxon>
        <taxon>Viridiplantae</taxon>
        <taxon>Streptophyta</taxon>
        <taxon>Embryophyta</taxon>
        <taxon>Tracheophyta</taxon>
        <taxon>Spermatophyta</taxon>
        <taxon>Magnoliopsida</taxon>
        <taxon>eudicotyledons</taxon>
        <taxon>Gunneridae</taxon>
        <taxon>Pentapetalae</taxon>
        <taxon>asterids</taxon>
        <taxon>campanulids</taxon>
        <taxon>Asterales</taxon>
        <taxon>Asteraceae</taxon>
        <taxon>Cichorioideae</taxon>
        <taxon>Cichorieae</taxon>
        <taxon>Cichoriinae</taxon>
        <taxon>Cichorium</taxon>
    </lineage>
</organism>
<evidence type="ECO:0000313" key="2">
    <source>
        <dbReference type="Proteomes" id="UP001055811"/>
    </source>
</evidence>
<sequence>DAQGVFHSICVHGEPSIYVPKYAQDRDFQASSTKSYVPKYAQDRDFQALQSFKHAESLKSSLGFHKPYKSCRIFFRFLFTFCSGESATAI</sequence>
<reference evidence="2" key="1">
    <citation type="journal article" date="2022" name="Mol. Ecol. Resour.">
        <title>The genomes of chicory, endive, great burdock and yacon provide insights into Asteraceae palaeo-polyploidization history and plant inulin production.</title>
        <authorList>
            <person name="Fan W."/>
            <person name="Wang S."/>
            <person name="Wang H."/>
            <person name="Wang A."/>
            <person name="Jiang F."/>
            <person name="Liu H."/>
            <person name="Zhao H."/>
            <person name="Xu D."/>
            <person name="Zhang Y."/>
        </authorList>
    </citation>
    <scope>NUCLEOTIDE SEQUENCE [LARGE SCALE GENOMIC DNA]</scope>
    <source>
        <strain evidence="2">cv. Punajuju</strain>
    </source>
</reference>